<gene>
    <name evidence="4" type="ORF">BC742_0595</name>
</gene>
<dbReference type="SUPFAM" id="SSF51161">
    <property type="entry name" value="Trimeric LpxA-like enzymes"/>
    <property type="match status" value="1"/>
</dbReference>
<evidence type="ECO:0000256" key="3">
    <source>
        <dbReference type="ARBA" id="ARBA00022737"/>
    </source>
</evidence>
<dbReference type="InterPro" id="IPR011004">
    <property type="entry name" value="Trimer_LpxA-like_sf"/>
</dbReference>
<accession>A0A495WIH9</accession>
<comment type="similarity">
    <text evidence="1">Belongs to the transferase hexapeptide repeat family.</text>
</comment>
<evidence type="ECO:0000256" key="1">
    <source>
        <dbReference type="ARBA" id="ARBA00007274"/>
    </source>
</evidence>
<keyword evidence="5" id="KW-1185">Reference proteome</keyword>
<name>A0A495WIH9_9BACT</name>
<organism evidence="4 5">
    <name type="scientific">Coprobacter fastidiosus NSB1 = JCM 33896</name>
    <dbReference type="NCBI Taxonomy" id="1349822"/>
    <lineage>
        <taxon>Bacteria</taxon>
        <taxon>Pseudomonadati</taxon>
        <taxon>Bacteroidota</taxon>
        <taxon>Bacteroidia</taxon>
        <taxon>Bacteroidales</taxon>
        <taxon>Barnesiellaceae</taxon>
        <taxon>Coprobacter</taxon>
    </lineage>
</organism>
<dbReference type="OrthoDB" id="9812571at2"/>
<protein>
    <submittedName>
        <fullName evidence="4">Putative colanic acid biosynthesis acetyltransferase WcaF</fullName>
    </submittedName>
</protein>
<dbReference type="EMBL" id="RBXN01000001">
    <property type="protein sequence ID" value="RKT61541.1"/>
    <property type="molecule type" value="Genomic_DNA"/>
</dbReference>
<dbReference type="InterPro" id="IPR018357">
    <property type="entry name" value="Hexapep_transf_CS"/>
</dbReference>
<evidence type="ECO:0000313" key="4">
    <source>
        <dbReference type="EMBL" id="RKT61541.1"/>
    </source>
</evidence>
<evidence type="ECO:0000313" key="5">
    <source>
        <dbReference type="Proteomes" id="UP000269493"/>
    </source>
</evidence>
<reference evidence="4 5" key="1">
    <citation type="submission" date="2018-10" db="EMBL/GenBank/DDBJ databases">
        <title>Genomic Encyclopedia of Archaeal and Bacterial Type Strains, Phase II (KMG-II): from individual species to whole genera.</title>
        <authorList>
            <person name="Goeker M."/>
        </authorList>
    </citation>
    <scope>NUCLEOTIDE SEQUENCE [LARGE SCALE GENOMIC DNA]</scope>
    <source>
        <strain evidence="4 5">NSB1</strain>
    </source>
</reference>
<dbReference type="PANTHER" id="PTHR23416:SF23">
    <property type="entry name" value="ACETYLTRANSFERASE C18B11.09C-RELATED"/>
    <property type="match status" value="1"/>
</dbReference>
<dbReference type="GeneID" id="92927736"/>
<proteinExistence type="inferred from homology"/>
<dbReference type="InterPro" id="IPR051159">
    <property type="entry name" value="Hexapeptide_acetyltransf"/>
</dbReference>
<sequence length="183" mass="20062">MEQQIDLSKYRNVLTRKHQMIRMLWSVVWTIFARPLPRSIGSGWKRFLLRLFGAKLASTAIVYSSAKIYYPANLIMDEYSCLASGVDCYNVALVKIGANTTVSQGAYLCTASHDISDSLNPLVTAPIIVKDQAWIATDAFVGMGVTVGQGAVIGARACVFKDVEPWTVVGGNPAKFIKKRVIS</sequence>
<dbReference type="Proteomes" id="UP000269493">
    <property type="component" value="Unassembled WGS sequence"/>
</dbReference>
<dbReference type="RefSeq" id="WP_022601050.1">
    <property type="nucleotide sequence ID" value="NZ_KI440792.1"/>
</dbReference>
<dbReference type="GO" id="GO:0008374">
    <property type="term" value="F:O-acyltransferase activity"/>
    <property type="evidence" value="ECO:0007669"/>
    <property type="project" value="TreeGrafter"/>
</dbReference>
<dbReference type="PROSITE" id="PS00101">
    <property type="entry name" value="HEXAPEP_TRANSFERASES"/>
    <property type="match status" value="1"/>
</dbReference>
<comment type="caution">
    <text evidence="4">The sequence shown here is derived from an EMBL/GenBank/DDBJ whole genome shotgun (WGS) entry which is preliminary data.</text>
</comment>
<keyword evidence="2 4" id="KW-0808">Transferase</keyword>
<evidence type="ECO:0000256" key="2">
    <source>
        <dbReference type="ARBA" id="ARBA00022679"/>
    </source>
</evidence>
<keyword evidence="3" id="KW-0677">Repeat</keyword>
<dbReference type="Gene3D" id="2.160.10.10">
    <property type="entry name" value="Hexapeptide repeat proteins"/>
    <property type="match status" value="1"/>
</dbReference>
<dbReference type="CDD" id="cd05825">
    <property type="entry name" value="LbH_wcaF_like"/>
    <property type="match status" value="1"/>
</dbReference>
<dbReference type="PANTHER" id="PTHR23416">
    <property type="entry name" value="SIALIC ACID SYNTHASE-RELATED"/>
    <property type="match status" value="1"/>
</dbReference>
<dbReference type="GO" id="GO:0005829">
    <property type="term" value="C:cytosol"/>
    <property type="evidence" value="ECO:0007669"/>
    <property type="project" value="TreeGrafter"/>
</dbReference>
<dbReference type="AlphaFoldDB" id="A0A495WIH9"/>